<evidence type="ECO:0000259" key="7">
    <source>
        <dbReference type="Pfam" id="PF01593"/>
    </source>
</evidence>
<evidence type="ECO:0000256" key="3">
    <source>
        <dbReference type="ARBA" id="ARBA00022827"/>
    </source>
</evidence>
<sequence length="576" mass="64546">MTREAQMSDRETHTSLPRRGASTRIGRRYRSNRLDGPYDAIVIGSGIGGLTTAALLSAAGKKVLVLEQHYTAGGFTHAYERNGYEWDVGVHYIGDVGAHPTMTRRLFDFLSGGQLQWAPMDSTYDRLCIGDNQYDLRAGRDEFIAGMLEHFPGEQKTLERYLDRVASVGKAMRILTLEKLLPGWFAPLLSAWKNWRLPAYLNKTTYEALRELTDNERLIAALTGQWGDNGMPPKEGSFIIHALIVKHYLYGGYYPIGGASQIAATIIPGIQSAGGEVFTYAEVDTILMEGNRACGVRMKDGTEITAPTVISNTGVFNTFEKLLPESAVEHAGYHRDLQSVKPSMAHLCLYIGLRKTAEELGLPKTNYWLYPSTDYSGDIRKFMGDPESEIPLVYISFPSAKDPTFIERYPDRATIEIVAPGPYEWFEQWEGKPWGKRGTDYDALKESYSQRLLEHLYRHFPQLRGQIDYYELSTPLSTRHFCFYEQGEIYGLDHTPGRFSQSWLRPKTRIKGLYLTGQDIMSCGVAGAMYGGVVAAQAVLGWRQGVPLLKRVFSGYANTRKERSTGSTPKEASPVS</sequence>
<dbReference type="PANTHER" id="PTHR46091:SF3">
    <property type="entry name" value="AMINE OXIDASE DOMAIN-CONTAINING PROTEIN"/>
    <property type="match status" value="1"/>
</dbReference>
<keyword evidence="4" id="KW-0521">NADP</keyword>
<evidence type="ECO:0000256" key="4">
    <source>
        <dbReference type="ARBA" id="ARBA00022857"/>
    </source>
</evidence>
<name>A0A1C9W4P7_9GAMM</name>
<dbReference type="InterPro" id="IPR036188">
    <property type="entry name" value="FAD/NAD-bd_sf"/>
</dbReference>
<keyword evidence="2" id="KW-0732">Signal</keyword>
<accession>A0A1C9W4P7</accession>
<gene>
    <name evidence="8" type="primary">crtI</name>
    <name evidence="8" type="ORF">AUP74_00620</name>
</gene>
<evidence type="ECO:0000256" key="6">
    <source>
        <dbReference type="SAM" id="MobiDB-lite"/>
    </source>
</evidence>
<evidence type="ECO:0000256" key="1">
    <source>
        <dbReference type="ARBA" id="ARBA00022630"/>
    </source>
</evidence>
<keyword evidence="5" id="KW-0520">NAD</keyword>
<reference evidence="9" key="1">
    <citation type="submission" date="2016-01" db="EMBL/GenBank/DDBJ databases">
        <title>Complete genome sequence of Microbulbifer sp. CCB-MM1, a halophile isolated from Matang Mangrove Forest, Perak.</title>
        <authorList>
            <person name="Moh T.H."/>
            <person name="Dinesh B."/>
            <person name="Lau N.-S."/>
            <person name="Go F."/>
            <person name="Alexander Chong S.-C."/>
        </authorList>
    </citation>
    <scope>NUCLEOTIDE SEQUENCE [LARGE SCALE GENOMIC DNA]</scope>
    <source>
        <strain evidence="9">CCB-MM1</strain>
    </source>
</reference>
<evidence type="ECO:0000256" key="2">
    <source>
        <dbReference type="ARBA" id="ARBA00022729"/>
    </source>
</evidence>
<keyword evidence="8" id="KW-0560">Oxidoreductase</keyword>
<dbReference type="PATRIC" id="fig|1769779.3.peg.633"/>
<feature type="region of interest" description="Disordered" evidence="6">
    <location>
        <begin position="1"/>
        <end position="26"/>
    </location>
</feature>
<dbReference type="RefSeq" id="WP_226999877.1">
    <property type="nucleotide sequence ID" value="NZ_CP014143.1"/>
</dbReference>
<dbReference type="STRING" id="1769779.AUP74_00620"/>
<proteinExistence type="predicted"/>
<dbReference type="PANTHER" id="PTHR46091">
    <property type="entry name" value="BLR7054 PROTEIN"/>
    <property type="match status" value="1"/>
</dbReference>
<dbReference type="Pfam" id="PF01593">
    <property type="entry name" value="Amino_oxidase"/>
    <property type="match status" value="1"/>
</dbReference>
<feature type="domain" description="Amine oxidase" evidence="7">
    <location>
        <begin position="47"/>
        <end position="540"/>
    </location>
</feature>
<organism evidence="8 9">
    <name type="scientific">Microbulbifer aggregans</name>
    <dbReference type="NCBI Taxonomy" id="1769779"/>
    <lineage>
        <taxon>Bacteria</taxon>
        <taxon>Pseudomonadati</taxon>
        <taxon>Pseudomonadota</taxon>
        <taxon>Gammaproteobacteria</taxon>
        <taxon>Cellvibrionales</taxon>
        <taxon>Microbulbiferaceae</taxon>
        <taxon>Microbulbifer</taxon>
    </lineage>
</organism>
<evidence type="ECO:0000256" key="5">
    <source>
        <dbReference type="ARBA" id="ARBA00023027"/>
    </source>
</evidence>
<dbReference type="EC" id="1.3.99.31" evidence="8"/>
<dbReference type="InterPro" id="IPR002937">
    <property type="entry name" value="Amino_oxidase"/>
</dbReference>
<dbReference type="KEGG" id="micc:AUP74_00620"/>
<keyword evidence="1" id="KW-0285">Flavoprotein</keyword>
<dbReference type="InterPro" id="IPR052206">
    <property type="entry name" value="Retinol_saturase"/>
</dbReference>
<evidence type="ECO:0000313" key="8">
    <source>
        <dbReference type="EMBL" id="AOS96090.1"/>
    </source>
</evidence>
<dbReference type="AlphaFoldDB" id="A0A1C9W4P7"/>
<evidence type="ECO:0000313" key="9">
    <source>
        <dbReference type="Proteomes" id="UP000095672"/>
    </source>
</evidence>
<dbReference type="SUPFAM" id="SSF51905">
    <property type="entry name" value="FAD/NAD(P)-binding domain"/>
    <property type="match status" value="1"/>
</dbReference>
<protein>
    <submittedName>
        <fullName evidence="8">Phytoene desaturase (Lycopene-forming)</fullName>
        <ecNumber evidence="8">1.3.99.31</ecNumber>
    </submittedName>
</protein>
<dbReference type="GO" id="GO:0016491">
    <property type="term" value="F:oxidoreductase activity"/>
    <property type="evidence" value="ECO:0007669"/>
    <property type="project" value="UniProtKB-KW"/>
</dbReference>
<dbReference type="Gene3D" id="3.50.50.60">
    <property type="entry name" value="FAD/NAD(P)-binding domain"/>
    <property type="match status" value="2"/>
</dbReference>
<dbReference type="Proteomes" id="UP000095672">
    <property type="component" value="Chromosome"/>
</dbReference>
<feature type="compositionally biased region" description="Basic and acidic residues" evidence="6">
    <location>
        <begin position="1"/>
        <end position="13"/>
    </location>
</feature>
<keyword evidence="3" id="KW-0274">FAD</keyword>
<dbReference type="EMBL" id="CP014143">
    <property type="protein sequence ID" value="AOS96090.1"/>
    <property type="molecule type" value="Genomic_DNA"/>
</dbReference>
<keyword evidence="9" id="KW-1185">Reference proteome</keyword>